<keyword evidence="1 2" id="KW-0732">Signal</keyword>
<feature type="chain" id="PRO_5016878616" evidence="2">
    <location>
        <begin position="27"/>
        <end position="203"/>
    </location>
</feature>
<dbReference type="GO" id="GO:0042597">
    <property type="term" value="C:periplasmic space"/>
    <property type="evidence" value="ECO:0007669"/>
    <property type="project" value="InterPro"/>
</dbReference>
<accession>A0A379C7N7</accession>
<dbReference type="NCBIfam" id="TIGR03146">
    <property type="entry name" value="cyt_nit_nrfB"/>
    <property type="match status" value="1"/>
</dbReference>
<evidence type="ECO:0000256" key="1">
    <source>
        <dbReference type="ARBA" id="ARBA00022729"/>
    </source>
</evidence>
<dbReference type="RefSeq" id="WP_115314857.1">
    <property type="nucleotide sequence ID" value="NZ_LWIF01000001.1"/>
</dbReference>
<dbReference type="NCBIfam" id="NF008659">
    <property type="entry name" value="PRK11659.1"/>
    <property type="match status" value="1"/>
</dbReference>
<gene>
    <name evidence="4" type="primary">nrfB</name>
    <name evidence="4" type="ORF">NCTC12872_00292</name>
</gene>
<proteinExistence type="predicted"/>
<feature type="domain" description="Cytochrome c-type protein NrfB-like" evidence="3">
    <location>
        <begin position="86"/>
        <end position="184"/>
    </location>
</feature>
<evidence type="ECO:0000313" key="4">
    <source>
        <dbReference type="EMBL" id="SUB58330.1"/>
    </source>
</evidence>
<feature type="signal peptide" evidence="2">
    <location>
        <begin position="1"/>
        <end position="26"/>
    </location>
</feature>
<evidence type="ECO:0000259" key="3">
    <source>
        <dbReference type="Pfam" id="PF22678"/>
    </source>
</evidence>
<dbReference type="OrthoDB" id="6398708at2"/>
<dbReference type="EMBL" id="UGTA01000001">
    <property type="protein sequence ID" value="SUB58330.1"/>
    <property type="molecule type" value="Genomic_DNA"/>
</dbReference>
<evidence type="ECO:0000313" key="5">
    <source>
        <dbReference type="Proteomes" id="UP000255417"/>
    </source>
</evidence>
<dbReference type="GO" id="GO:0016491">
    <property type="term" value="F:oxidoreductase activity"/>
    <property type="evidence" value="ECO:0007669"/>
    <property type="project" value="TreeGrafter"/>
</dbReference>
<dbReference type="GO" id="GO:0020037">
    <property type="term" value="F:heme binding"/>
    <property type="evidence" value="ECO:0007669"/>
    <property type="project" value="InterPro"/>
</dbReference>
<keyword evidence="5" id="KW-1185">Reference proteome</keyword>
<dbReference type="PANTHER" id="PTHR35038:SF5">
    <property type="entry name" value="CYTOCHROME C-TYPE PROTEIN NRFB"/>
    <property type="match status" value="1"/>
</dbReference>
<dbReference type="InterPro" id="IPR017564">
    <property type="entry name" value="Cyt_c_NrfB"/>
</dbReference>
<organism evidence="4 5">
    <name type="scientific">Phocoenobacter uteri</name>
    <dbReference type="NCBI Taxonomy" id="146806"/>
    <lineage>
        <taxon>Bacteria</taxon>
        <taxon>Pseudomonadati</taxon>
        <taxon>Pseudomonadota</taxon>
        <taxon>Gammaproteobacteria</taxon>
        <taxon>Pasteurellales</taxon>
        <taxon>Pasteurellaceae</taxon>
        <taxon>Phocoenobacter</taxon>
    </lineage>
</organism>
<sequence length="203" mass="23107">MTFNLKYFLQKIVCVTLLLFVLPAYASESLSFEPQLENQRDPNQYCAKCHKFDSNETQNGGEFHLGKFHGKHLSQVSPNSGKPITCVSCHGNISEDHRKGVKDVMRFQSDIFSQKNKASTMYTVEEQNQVCFACHNPDKLREKLWAHDVHAMKLPCAACHTLHPEKEAMVGIEKKAQVKLCVSCHSKQQQQRTTIQHAPLKSH</sequence>
<dbReference type="PANTHER" id="PTHR35038">
    <property type="entry name" value="DISSIMILATORY SULFITE REDUCTASE SIRA"/>
    <property type="match status" value="1"/>
</dbReference>
<dbReference type="InterPro" id="IPR051829">
    <property type="entry name" value="Multiheme_Cytochr_ET"/>
</dbReference>
<protein>
    <submittedName>
        <fullName evidence="4">Cytochrome c-type protein NrfB</fullName>
    </submittedName>
</protein>
<dbReference type="Pfam" id="PF22678">
    <property type="entry name" value="Cytochrom_c_NrfB-like"/>
    <property type="match status" value="1"/>
</dbReference>
<reference evidence="4 5" key="1">
    <citation type="submission" date="2018-06" db="EMBL/GenBank/DDBJ databases">
        <authorList>
            <consortium name="Pathogen Informatics"/>
            <person name="Doyle S."/>
        </authorList>
    </citation>
    <scope>NUCLEOTIDE SEQUENCE [LARGE SCALE GENOMIC DNA]</scope>
    <source>
        <strain evidence="4 5">NCTC12872</strain>
    </source>
</reference>
<name>A0A379C7N7_9PAST</name>
<dbReference type="Gene3D" id="3.90.10.10">
    <property type="entry name" value="Cytochrome C3"/>
    <property type="match status" value="1"/>
</dbReference>
<evidence type="ECO:0000256" key="2">
    <source>
        <dbReference type="SAM" id="SignalP"/>
    </source>
</evidence>
<dbReference type="InterPro" id="IPR036280">
    <property type="entry name" value="Multihaem_cyt_sf"/>
</dbReference>
<dbReference type="AlphaFoldDB" id="A0A379C7N7"/>
<dbReference type="Proteomes" id="UP000255417">
    <property type="component" value="Unassembled WGS sequence"/>
</dbReference>
<dbReference type="SUPFAM" id="SSF48695">
    <property type="entry name" value="Multiheme cytochromes"/>
    <property type="match status" value="1"/>
</dbReference>
<dbReference type="InterPro" id="IPR053875">
    <property type="entry name" value="Cytochrom_c_NrfB-like_dom"/>
</dbReference>
<dbReference type="Gene3D" id="1.10.1130.10">
    <property type="entry name" value="Flavocytochrome C3, Chain A"/>
    <property type="match status" value="1"/>
</dbReference>